<dbReference type="KEGG" id="btab:109032510"/>
<evidence type="ECO:0000313" key="7">
    <source>
        <dbReference type="EMBL" id="CAH0384538.1"/>
    </source>
</evidence>
<dbReference type="Pfam" id="PF20180">
    <property type="entry name" value="UQCC2_CBP6"/>
    <property type="match status" value="1"/>
</dbReference>
<evidence type="ECO:0000256" key="6">
    <source>
        <dbReference type="ARBA" id="ARBA00032983"/>
    </source>
</evidence>
<dbReference type="Proteomes" id="UP001152759">
    <property type="component" value="Chromosome 2"/>
</dbReference>
<comment type="subcellular location">
    <subcellularLocation>
        <location evidence="1">Mitochondrion matrix</location>
        <location evidence="1">Mitochondrion nucleoid</location>
    </subcellularLocation>
</comment>
<dbReference type="InterPro" id="IPR037698">
    <property type="entry name" value="UQCC2"/>
</dbReference>
<evidence type="ECO:0000313" key="8">
    <source>
        <dbReference type="Proteomes" id="UP001152759"/>
    </source>
</evidence>
<evidence type="ECO:0000256" key="1">
    <source>
        <dbReference type="ARBA" id="ARBA00004436"/>
    </source>
</evidence>
<dbReference type="EMBL" id="OU963863">
    <property type="protein sequence ID" value="CAH0384538.1"/>
    <property type="molecule type" value="Genomic_DNA"/>
</dbReference>
<evidence type="ECO:0000256" key="5">
    <source>
        <dbReference type="ARBA" id="ARBA00031206"/>
    </source>
</evidence>
<protein>
    <recommendedName>
        <fullName evidence="6">Mitochondrial nucleoid factor 1</fullName>
    </recommendedName>
    <alternativeName>
        <fullName evidence="5">Mitochondrial protein M19</fullName>
    </alternativeName>
</protein>
<dbReference type="AlphaFoldDB" id="A0A9P0F1L7"/>
<dbReference type="GO" id="GO:0042645">
    <property type="term" value="C:mitochondrial nucleoid"/>
    <property type="evidence" value="ECO:0007669"/>
    <property type="project" value="UniProtKB-SubCell"/>
</dbReference>
<proteinExistence type="predicted"/>
<keyword evidence="3" id="KW-0496">Mitochondrion</keyword>
<evidence type="ECO:0000256" key="3">
    <source>
        <dbReference type="ARBA" id="ARBA00023128"/>
    </source>
</evidence>
<reference evidence="7" key="1">
    <citation type="submission" date="2021-12" db="EMBL/GenBank/DDBJ databases">
        <authorList>
            <person name="King R."/>
        </authorList>
    </citation>
    <scope>NUCLEOTIDE SEQUENCE</scope>
</reference>
<sequence length="129" mass="14918">MSRIYRKYIKLLEKWPQDSTKSGRDLGTHLREEVKKVFGSGVSFTGNEQQCEENYASLKRIVDNHYFEKYPRTYKSSASGLSAEDCKAAISDDFLEYLEHEAKPTWKLWLENLRNKNVSSPASQPPINP</sequence>
<gene>
    <name evidence="7" type="ORF">BEMITA_LOCUS3851</name>
</gene>
<keyword evidence="4" id="KW-1135">Mitochondrion nucleoid</keyword>
<dbReference type="PANTHER" id="PTHR34260:SF1">
    <property type="entry name" value="UBIQUINOL-CYTOCHROME-C REDUCTASE COMPLEX ASSEMBLY FACTOR 2"/>
    <property type="match status" value="1"/>
</dbReference>
<dbReference type="PANTHER" id="PTHR34260">
    <property type="entry name" value="UBIQUINOL-CYTOCHROME-C REDUCTASE COMPLEX ASSEMBLY FACTOR 2"/>
    <property type="match status" value="1"/>
</dbReference>
<evidence type="ECO:0000256" key="2">
    <source>
        <dbReference type="ARBA" id="ARBA00022946"/>
    </source>
</evidence>
<organism evidence="7 8">
    <name type="scientific">Bemisia tabaci</name>
    <name type="common">Sweetpotato whitefly</name>
    <name type="synonym">Aleurodes tabaci</name>
    <dbReference type="NCBI Taxonomy" id="7038"/>
    <lineage>
        <taxon>Eukaryota</taxon>
        <taxon>Metazoa</taxon>
        <taxon>Ecdysozoa</taxon>
        <taxon>Arthropoda</taxon>
        <taxon>Hexapoda</taxon>
        <taxon>Insecta</taxon>
        <taxon>Pterygota</taxon>
        <taxon>Neoptera</taxon>
        <taxon>Paraneoptera</taxon>
        <taxon>Hemiptera</taxon>
        <taxon>Sternorrhyncha</taxon>
        <taxon>Aleyrodoidea</taxon>
        <taxon>Aleyrodidae</taxon>
        <taxon>Aleyrodinae</taxon>
        <taxon>Bemisia</taxon>
    </lineage>
</organism>
<evidence type="ECO:0000256" key="4">
    <source>
        <dbReference type="ARBA" id="ARBA00023271"/>
    </source>
</evidence>
<keyword evidence="2" id="KW-0809">Transit peptide</keyword>
<keyword evidence="8" id="KW-1185">Reference proteome</keyword>
<name>A0A9P0F1L7_BEMTA</name>
<accession>A0A9P0F1L7</accession>
<dbReference type="GO" id="GO:0034551">
    <property type="term" value="P:mitochondrial respiratory chain complex III assembly"/>
    <property type="evidence" value="ECO:0007669"/>
    <property type="project" value="TreeGrafter"/>
</dbReference>